<dbReference type="VEuPathDB" id="FungiDB:BO97DRAFT_452235"/>
<dbReference type="RefSeq" id="XP_025551461.1">
    <property type="nucleotide sequence ID" value="XM_025699024.1"/>
</dbReference>
<dbReference type="OrthoDB" id="4449513at2759"/>
<dbReference type="AlphaFoldDB" id="A0A395HWY9"/>
<evidence type="ECO:0000256" key="1">
    <source>
        <dbReference type="SAM" id="MobiDB-lite"/>
    </source>
</evidence>
<dbReference type="GeneID" id="37203313"/>
<feature type="region of interest" description="Disordered" evidence="1">
    <location>
        <begin position="205"/>
        <end position="236"/>
    </location>
</feature>
<name>A0A395HWY9_ASPHC</name>
<accession>A0A395HWY9</accession>
<gene>
    <name evidence="2" type="ORF">BO97DRAFT_452235</name>
</gene>
<protein>
    <submittedName>
        <fullName evidence="2">Uncharacterized protein</fullName>
    </submittedName>
</protein>
<dbReference type="Proteomes" id="UP000248961">
    <property type="component" value="Unassembled WGS sequence"/>
</dbReference>
<dbReference type="EMBL" id="KZ824284">
    <property type="protein sequence ID" value="RAL12307.1"/>
    <property type="molecule type" value="Genomic_DNA"/>
</dbReference>
<sequence length="236" mass="26960">MYRRQWGRNFPEEDWLDWRFYQSYLELTTNPTTLPELSFVVQFRVTCRGHRKIAPAAVSKLLSRLPGTQIVHASLSDDERKDQQLRDRLRNEFALTLSNWPSTIEHLCLEYPGLPPADGDFHPLRRSEPWADPLSLALNQLTQQLVTVEIEKIMIDPNCSGRCTLTQHSPDGLGFPHSNSSTKLLRHQVSGFSRRTPAVNHIVSPRKRTTKEGGTPELRLLKTGTPTHFGASRRIS</sequence>
<dbReference type="STRING" id="1450537.A0A395HWY9"/>
<reference evidence="2 3" key="1">
    <citation type="submission" date="2018-02" db="EMBL/GenBank/DDBJ databases">
        <title>The genomes of Aspergillus section Nigri reveals drivers in fungal speciation.</title>
        <authorList>
            <consortium name="DOE Joint Genome Institute"/>
            <person name="Vesth T.C."/>
            <person name="Nybo J."/>
            <person name="Theobald S."/>
            <person name="Brandl J."/>
            <person name="Frisvad J.C."/>
            <person name="Nielsen K.F."/>
            <person name="Lyhne E.K."/>
            <person name="Kogle M.E."/>
            <person name="Kuo A."/>
            <person name="Riley R."/>
            <person name="Clum A."/>
            <person name="Nolan M."/>
            <person name="Lipzen A."/>
            <person name="Salamov A."/>
            <person name="Henrissat B."/>
            <person name="Wiebenga A."/>
            <person name="De vries R.P."/>
            <person name="Grigoriev I.V."/>
            <person name="Mortensen U.H."/>
            <person name="Andersen M.R."/>
            <person name="Baker S.E."/>
        </authorList>
    </citation>
    <scope>NUCLEOTIDE SEQUENCE [LARGE SCALE GENOMIC DNA]</scope>
    <source>
        <strain evidence="2 3">CBS 101889</strain>
    </source>
</reference>
<evidence type="ECO:0000313" key="3">
    <source>
        <dbReference type="Proteomes" id="UP000248961"/>
    </source>
</evidence>
<keyword evidence="3" id="KW-1185">Reference proteome</keyword>
<proteinExistence type="predicted"/>
<organism evidence="2 3">
    <name type="scientific">Aspergillus homomorphus (strain CBS 101889)</name>
    <dbReference type="NCBI Taxonomy" id="1450537"/>
    <lineage>
        <taxon>Eukaryota</taxon>
        <taxon>Fungi</taxon>
        <taxon>Dikarya</taxon>
        <taxon>Ascomycota</taxon>
        <taxon>Pezizomycotina</taxon>
        <taxon>Eurotiomycetes</taxon>
        <taxon>Eurotiomycetidae</taxon>
        <taxon>Eurotiales</taxon>
        <taxon>Aspergillaceae</taxon>
        <taxon>Aspergillus</taxon>
        <taxon>Aspergillus subgen. Circumdati</taxon>
    </lineage>
</organism>
<evidence type="ECO:0000313" key="2">
    <source>
        <dbReference type="EMBL" id="RAL12307.1"/>
    </source>
</evidence>